<evidence type="ECO:0000313" key="3">
    <source>
        <dbReference type="Proteomes" id="UP000225277"/>
    </source>
</evidence>
<proteinExistence type="predicted"/>
<dbReference type="InterPro" id="IPR015424">
    <property type="entry name" value="PyrdxlP-dep_Trfase"/>
</dbReference>
<dbReference type="PANTHER" id="PTHR42858">
    <property type="entry name" value="AMINOTRANSFERASE"/>
    <property type="match status" value="1"/>
</dbReference>
<dbReference type="Proteomes" id="UP000225277">
    <property type="component" value="Unassembled WGS sequence"/>
</dbReference>
<keyword evidence="2" id="KW-0032">Aminotransferase</keyword>
<dbReference type="OrthoDB" id="7042322at2759"/>
<keyword evidence="2" id="KW-0808">Transferase</keyword>
<dbReference type="InterPro" id="IPR004839">
    <property type="entry name" value="Aminotransferase_I/II_large"/>
</dbReference>
<dbReference type="Pfam" id="PF00155">
    <property type="entry name" value="Aminotran_1_2"/>
    <property type="match status" value="1"/>
</dbReference>
<dbReference type="GO" id="GO:0030170">
    <property type="term" value="F:pyridoxal phosphate binding"/>
    <property type="evidence" value="ECO:0007669"/>
    <property type="project" value="InterPro"/>
</dbReference>
<dbReference type="InterPro" id="IPR015421">
    <property type="entry name" value="PyrdxlP-dep_Trfase_major"/>
</dbReference>
<dbReference type="SUPFAM" id="SSF53383">
    <property type="entry name" value="PLP-dependent transferases"/>
    <property type="match status" value="1"/>
</dbReference>
<feature type="domain" description="Aminotransferase class I/classII large" evidence="1">
    <location>
        <begin position="111"/>
        <end position="379"/>
    </location>
</feature>
<organism evidence="2 3">
    <name type="scientific">Ramularia collo-cygni</name>
    <dbReference type="NCBI Taxonomy" id="112498"/>
    <lineage>
        <taxon>Eukaryota</taxon>
        <taxon>Fungi</taxon>
        <taxon>Dikarya</taxon>
        <taxon>Ascomycota</taxon>
        <taxon>Pezizomycotina</taxon>
        <taxon>Dothideomycetes</taxon>
        <taxon>Dothideomycetidae</taxon>
        <taxon>Mycosphaerellales</taxon>
        <taxon>Mycosphaerellaceae</taxon>
        <taxon>Ramularia</taxon>
    </lineage>
</organism>
<dbReference type="EMBL" id="FJUY01000002">
    <property type="protein sequence ID" value="CZT16239.1"/>
    <property type="molecule type" value="Genomic_DNA"/>
</dbReference>
<dbReference type="Gene3D" id="3.90.1150.10">
    <property type="entry name" value="Aspartate Aminotransferase, domain 1"/>
    <property type="match status" value="1"/>
</dbReference>
<accession>A0A2D3V408</accession>
<dbReference type="PANTHER" id="PTHR42858:SF1">
    <property type="entry name" value="LD15494P"/>
    <property type="match status" value="1"/>
</dbReference>
<evidence type="ECO:0000259" key="1">
    <source>
        <dbReference type="Pfam" id="PF00155"/>
    </source>
</evidence>
<dbReference type="CDD" id="cd00609">
    <property type="entry name" value="AAT_like"/>
    <property type="match status" value="1"/>
</dbReference>
<name>A0A2D3V408_9PEZI</name>
<dbReference type="FunFam" id="3.40.640.10:FF:000080">
    <property type="entry name" value="Aminotransferase, putative"/>
    <property type="match status" value="1"/>
</dbReference>
<sequence>MPKLARRNLIAAARSISLSITLHFPSARAVHFELNRDHATTMTHGDRLLQSVIHRLLSPGAAIPRTQHEMFSTQHRPFEGLLDLQKGWPSARLCARKQICNGVEDVLAEGNDMTPILGYGPSQGYAPLRNEIAKWLSDVYALSAEPTEASRICVTNGASASLANVVLKFTDPSYTRRVFMVEPTYFLACPIFEDCGFRGRLQGVPEGSQDGIDLDFLLNELSKTESESGWPDQPATKTGVSYPHVYKYVLYCTTTFANPSAKTMPPDVRERLVEIARAFDILLISDDVYDFLSWPASDSLVEDSMDFLPARLVDIDRSLPGTTPYGNAISNGSFSKIVGPGIRVGWVEAQPDLVMQLAQIGSSRSGGNPAHFASTIVEHMLRTGSLQSHISDVAIPEYHMRYYVYMKAVEELLIPLGYVDEAPKHTSGIAGGFFSYLRTPRIFAENRVYARDLAAIALRDYNLRVAFGHMFVIAGDAGSLQRAELKDGFGYCIRLCWAWMETGEILEALNRLADCSKTIRAKLEIGEDVTAGLSPKAYLDINS</sequence>
<dbReference type="AlphaFoldDB" id="A0A2D3V408"/>
<dbReference type="GeneID" id="35597303"/>
<dbReference type="InterPro" id="IPR015422">
    <property type="entry name" value="PyrdxlP-dep_Trfase_small"/>
</dbReference>
<protein>
    <submittedName>
        <fullName evidence="2">Related to aromatic amino acid aminotransferase and related proteins</fullName>
    </submittedName>
</protein>
<dbReference type="RefSeq" id="XP_023623132.1">
    <property type="nucleotide sequence ID" value="XM_023767364.1"/>
</dbReference>
<gene>
    <name evidence="2" type="ORF">RCC_02081</name>
</gene>
<reference evidence="2 3" key="1">
    <citation type="submission" date="2016-03" db="EMBL/GenBank/DDBJ databases">
        <authorList>
            <person name="Ploux O."/>
        </authorList>
    </citation>
    <scope>NUCLEOTIDE SEQUENCE [LARGE SCALE GENOMIC DNA]</scope>
    <source>
        <strain evidence="2 3">URUG2</strain>
    </source>
</reference>
<keyword evidence="3" id="KW-1185">Reference proteome</keyword>
<dbReference type="Gene3D" id="3.40.640.10">
    <property type="entry name" value="Type I PLP-dependent aspartate aminotransferase-like (Major domain)"/>
    <property type="match status" value="1"/>
</dbReference>
<dbReference type="STRING" id="112498.A0A2D3V408"/>
<dbReference type="GO" id="GO:0047536">
    <property type="term" value="F:2-aminoadipate transaminase activity"/>
    <property type="evidence" value="ECO:0007669"/>
    <property type="project" value="TreeGrafter"/>
</dbReference>
<evidence type="ECO:0000313" key="2">
    <source>
        <dbReference type="EMBL" id="CZT16239.1"/>
    </source>
</evidence>